<dbReference type="GO" id="GO:0032259">
    <property type="term" value="P:methylation"/>
    <property type="evidence" value="ECO:0007669"/>
    <property type="project" value="UniProtKB-KW"/>
</dbReference>
<dbReference type="AlphaFoldDB" id="A0A6V8MPR8"/>
<reference evidence="7" key="1">
    <citation type="submission" date="2020-06" db="EMBL/GenBank/DDBJ databases">
        <title>Draft genomic sequence of Geomonas sp. Red330.</title>
        <authorList>
            <person name="Itoh H."/>
            <person name="Zhenxing X."/>
            <person name="Ushijima N."/>
            <person name="Masuda Y."/>
            <person name="Shiratori Y."/>
            <person name="Senoo K."/>
        </authorList>
    </citation>
    <scope>NUCLEOTIDE SEQUENCE [LARGE SCALE GENOMIC DNA]</scope>
    <source>
        <strain evidence="7">Red330</strain>
    </source>
</reference>
<sequence length="425" mass="48155">MKSAKACGVCPDTPYTETVAGSGPVFEVDRWLLRSFLKGMGSPLIGVRLWDGDWASGGPEAANQLVIRSRRSLWRLVVNPLLCFGDDFSAGTLEVEGDLVGFLEEVYRALAKPGELRRRYGRLSRLSRSWWGNTLSGSRENVQHHYDLGNDFYRLWLDDEMLYTCAYFPAPSVTLEQAQSAKMELICRKLRLKGGERVVEAGCGWGGMARYMAKNYGARVRAFNISGEQVAYARERARREGITGVEYLEDDYRNISGECDAFVSVGMLEHVGPSNYRRLGGVIDRVLSRSGVGLIHSIGQDVAQPMSDWLEKRIFPGSYTPTPREMMEIFEPWGLSVLDLENLRLHYASTLRHWLRRFEAHQAEVEKKFDANFARAWRLYLCGSIASFETGTLQLYQVLFSRQGNNEVPWTRQHLMDPGSRHGTV</sequence>
<keyword evidence="7" id="KW-1185">Reference proteome</keyword>
<dbReference type="InterPro" id="IPR029063">
    <property type="entry name" value="SAM-dependent_MTases_sf"/>
</dbReference>
<name>A0A6V8MPR8_9BACT</name>
<protein>
    <submittedName>
        <fullName evidence="6">SAM-dependent methyltransferase</fullName>
    </submittedName>
</protein>
<keyword evidence="3 6" id="KW-0808">Transferase</keyword>
<keyword evidence="4" id="KW-0949">S-adenosyl-L-methionine</keyword>
<proteinExistence type="inferred from homology"/>
<evidence type="ECO:0000256" key="3">
    <source>
        <dbReference type="ARBA" id="ARBA00022679"/>
    </source>
</evidence>
<comment type="caution">
    <text evidence="6">The sequence shown here is derived from an EMBL/GenBank/DDBJ whole genome shotgun (WGS) entry which is preliminary data.</text>
</comment>
<accession>A0A6V8MPR8</accession>
<dbReference type="RefSeq" id="WP_183356491.1">
    <property type="nucleotide sequence ID" value="NZ_BLXX01000018.1"/>
</dbReference>
<gene>
    <name evidence="6" type="primary">cfa</name>
    <name evidence="6" type="ORF">GMST_40280</name>
</gene>
<evidence type="ECO:0000256" key="4">
    <source>
        <dbReference type="ARBA" id="ARBA00022691"/>
    </source>
</evidence>
<dbReference type="PANTHER" id="PTHR43667:SF1">
    <property type="entry name" value="CYCLOPROPANE-FATTY-ACYL-PHOSPHOLIPID SYNTHASE"/>
    <property type="match status" value="1"/>
</dbReference>
<organism evidence="6 7">
    <name type="scientific">Geomonas silvestris</name>
    <dbReference type="NCBI Taxonomy" id="2740184"/>
    <lineage>
        <taxon>Bacteria</taxon>
        <taxon>Pseudomonadati</taxon>
        <taxon>Thermodesulfobacteriota</taxon>
        <taxon>Desulfuromonadia</taxon>
        <taxon>Geobacterales</taxon>
        <taxon>Geobacteraceae</taxon>
        <taxon>Geomonas</taxon>
    </lineage>
</organism>
<dbReference type="PANTHER" id="PTHR43667">
    <property type="entry name" value="CYCLOPROPANE-FATTY-ACYL-PHOSPHOLIPID SYNTHASE"/>
    <property type="match status" value="1"/>
</dbReference>
<evidence type="ECO:0000313" key="6">
    <source>
        <dbReference type="EMBL" id="GFO61703.1"/>
    </source>
</evidence>
<dbReference type="GO" id="GO:0008610">
    <property type="term" value="P:lipid biosynthetic process"/>
    <property type="evidence" value="ECO:0007669"/>
    <property type="project" value="InterPro"/>
</dbReference>
<dbReference type="InterPro" id="IPR050723">
    <property type="entry name" value="CFA/CMAS"/>
</dbReference>
<dbReference type="Proteomes" id="UP000556026">
    <property type="component" value="Unassembled WGS sequence"/>
</dbReference>
<dbReference type="GO" id="GO:0008168">
    <property type="term" value="F:methyltransferase activity"/>
    <property type="evidence" value="ECO:0007669"/>
    <property type="project" value="UniProtKB-KW"/>
</dbReference>
<keyword evidence="5" id="KW-0443">Lipid metabolism</keyword>
<keyword evidence="2 6" id="KW-0489">Methyltransferase</keyword>
<dbReference type="PIRSF" id="PIRSF003085">
    <property type="entry name" value="CMAS"/>
    <property type="match status" value="1"/>
</dbReference>
<dbReference type="Gene3D" id="3.40.50.150">
    <property type="entry name" value="Vaccinia Virus protein VP39"/>
    <property type="match status" value="1"/>
</dbReference>
<dbReference type="EMBL" id="BLXX01000018">
    <property type="protein sequence ID" value="GFO61703.1"/>
    <property type="molecule type" value="Genomic_DNA"/>
</dbReference>
<evidence type="ECO:0000313" key="7">
    <source>
        <dbReference type="Proteomes" id="UP000556026"/>
    </source>
</evidence>
<evidence type="ECO:0000256" key="5">
    <source>
        <dbReference type="ARBA" id="ARBA00023098"/>
    </source>
</evidence>
<evidence type="ECO:0000256" key="2">
    <source>
        <dbReference type="ARBA" id="ARBA00022603"/>
    </source>
</evidence>
<dbReference type="Pfam" id="PF02353">
    <property type="entry name" value="CMAS"/>
    <property type="match status" value="1"/>
</dbReference>
<evidence type="ECO:0000256" key="1">
    <source>
        <dbReference type="ARBA" id="ARBA00010815"/>
    </source>
</evidence>
<comment type="similarity">
    <text evidence="1">Belongs to the CFA/CMAS family.</text>
</comment>
<dbReference type="CDD" id="cd02440">
    <property type="entry name" value="AdoMet_MTases"/>
    <property type="match status" value="1"/>
</dbReference>
<dbReference type="SUPFAM" id="SSF53335">
    <property type="entry name" value="S-adenosyl-L-methionine-dependent methyltransferases"/>
    <property type="match status" value="1"/>
</dbReference>
<dbReference type="InterPro" id="IPR003333">
    <property type="entry name" value="CMAS"/>
</dbReference>